<feature type="signal peptide" evidence="6">
    <location>
        <begin position="1"/>
        <end position="23"/>
    </location>
</feature>
<keyword evidence="2 4" id="KW-0697">Rotamase</keyword>
<feature type="chain" id="PRO_5026834687" description="Peptidyl-prolyl cis-trans isomerase" evidence="6">
    <location>
        <begin position="24"/>
        <end position="190"/>
    </location>
</feature>
<dbReference type="RefSeq" id="WP_154328320.1">
    <property type="nucleotide sequence ID" value="NZ_CP045696.1"/>
</dbReference>
<comment type="caution">
    <text evidence="8">The sequence shown here is derived from an EMBL/GenBank/DDBJ whole genome shotgun (WGS) entry which is preliminary data.</text>
</comment>
<dbReference type="Pfam" id="PF00254">
    <property type="entry name" value="FKBP_C"/>
    <property type="match status" value="1"/>
</dbReference>
<dbReference type="InterPro" id="IPR046357">
    <property type="entry name" value="PPIase_dom_sf"/>
</dbReference>
<reference evidence="8 9" key="1">
    <citation type="submission" date="2019-08" db="EMBL/GenBank/DDBJ databases">
        <title>In-depth cultivation of the pig gut microbiome towards novel bacterial diversity and tailored functional studies.</title>
        <authorList>
            <person name="Wylensek D."/>
            <person name="Hitch T.C.A."/>
            <person name="Clavel T."/>
        </authorList>
    </citation>
    <scope>NUCLEOTIDE SEQUENCE [LARGE SCALE GENOMIC DNA]</scope>
    <source>
        <strain evidence="8 9">Oil-RF-744-WCA-WT-10</strain>
    </source>
</reference>
<dbReference type="GO" id="GO:0003755">
    <property type="term" value="F:peptidyl-prolyl cis-trans isomerase activity"/>
    <property type="evidence" value="ECO:0007669"/>
    <property type="project" value="UniProtKB-UniRule"/>
</dbReference>
<dbReference type="InterPro" id="IPR001179">
    <property type="entry name" value="PPIase_FKBP_dom"/>
</dbReference>
<dbReference type="Gene3D" id="3.10.50.40">
    <property type="match status" value="1"/>
</dbReference>
<comment type="similarity">
    <text evidence="5">Belongs to the FKBP-type PPIase family.</text>
</comment>
<dbReference type="AlphaFoldDB" id="A0A6L5XCC4"/>
<evidence type="ECO:0000256" key="6">
    <source>
        <dbReference type="SAM" id="SignalP"/>
    </source>
</evidence>
<protein>
    <recommendedName>
        <fullName evidence="5">Peptidyl-prolyl cis-trans isomerase</fullName>
        <ecNumber evidence="5">5.2.1.8</ecNumber>
    </recommendedName>
</protein>
<evidence type="ECO:0000313" key="9">
    <source>
        <dbReference type="Proteomes" id="UP000483362"/>
    </source>
</evidence>
<organism evidence="8 9">
    <name type="scientific">Sodaliphilus pleomorphus</name>
    <dbReference type="NCBI Taxonomy" id="2606626"/>
    <lineage>
        <taxon>Bacteria</taxon>
        <taxon>Pseudomonadati</taxon>
        <taxon>Bacteroidota</taxon>
        <taxon>Bacteroidia</taxon>
        <taxon>Bacteroidales</taxon>
        <taxon>Muribaculaceae</taxon>
        <taxon>Sodaliphilus</taxon>
    </lineage>
</organism>
<feature type="domain" description="PPIase FKBP-type" evidence="7">
    <location>
        <begin position="90"/>
        <end position="180"/>
    </location>
</feature>
<dbReference type="InterPro" id="IPR044609">
    <property type="entry name" value="FKBP2/11"/>
</dbReference>
<accession>A0A6L5XCC4</accession>
<dbReference type="EC" id="5.2.1.8" evidence="5"/>
<comment type="catalytic activity">
    <reaction evidence="1 4 5">
        <text>[protein]-peptidylproline (omega=180) = [protein]-peptidylproline (omega=0)</text>
        <dbReference type="Rhea" id="RHEA:16237"/>
        <dbReference type="Rhea" id="RHEA-COMP:10747"/>
        <dbReference type="Rhea" id="RHEA-COMP:10748"/>
        <dbReference type="ChEBI" id="CHEBI:83833"/>
        <dbReference type="ChEBI" id="CHEBI:83834"/>
        <dbReference type="EC" id="5.2.1.8"/>
    </reaction>
</comment>
<proteinExistence type="inferred from homology"/>
<dbReference type="PROSITE" id="PS50059">
    <property type="entry name" value="FKBP_PPIASE"/>
    <property type="match status" value="1"/>
</dbReference>
<dbReference type="SUPFAM" id="SSF54534">
    <property type="entry name" value="FKBP-like"/>
    <property type="match status" value="1"/>
</dbReference>
<keyword evidence="6" id="KW-0732">Signal</keyword>
<evidence type="ECO:0000256" key="5">
    <source>
        <dbReference type="RuleBase" id="RU003915"/>
    </source>
</evidence>
<dbReference type="PANTHER" id="PTHR45779">
    <property type="entry name" value="PEPTIDYLPROLYL ISOMERASE"/>
    <property type="match status" value="1"/>
</dbReference>
<gene>
    <name evidence="8" type="ORF">FYJ29_03630</name>
</gene>
<evidence type="ECO:0000256" key="3">
    <source>
        <dbReference type="ARBA" id="ARBA00023235"/>
    </source>
</evidence>
<evidence type="ECO:0000256" key="4">
    <source>
        <dbReference type="PROSITE-ProRule" id="PRU00277"/>
    </source>
</evidence>
<evidence type="ECO:0000256" key="1">
    <source>
        <dbReference type="ARBA" id="ARBA00000971"/>
    </source>
</evidence>
<evidence type="ECO:0000313" key="8">
    <source>
        <dbReference type="EMBL" id="MSS16858.1"/>
    </source>
</evidence>
<dbReference type="PROSITE" id="PS51257">
    <property type="entry name" value="PROKAR_LIPOPROTEIN"/>
    <property type="match status" value="1"/>
</dbReference>
<dbReference type="EMBL" id="VULT01000004">
    <property type="protein sequence ID" value="MSS16858.1"/>
    <property type="molecule type" value="Genomic_DNA"/>
</dbReference>
<keyword evidence="3 4" id="KW-0413">Isomerase</keyword>
<evidence type="ECO:0000256" key="2">
    <source>
        <dbReference type="ARBA" id="ARBA00023110"/>
    </source>
</evidence>
<dbReference type="Proteomes" id="UP000483362">
    <property type="component" value="Unassembled WGS sequence"/>
</dbReference>
<dbReference type="PANTHER" id="PTHR45779:SF7">
    <property type="entry name" value="PEPTIDYLPROLYL ISOMERASE"/>
    <property type="match status" value="1"/>
</dbReference>
<keyword evidence="9" id="KW-1185">Reference proteome</keyword>
<sequence>MKKFPMILMLCFLVAGIMTSCLDSDNTGDIDKDYLEANTNFFKAQASLKNADGTDYYKVVTAAWDPTAQVLMHWFNDTAATAGNLKPLYTSIVDVKYKLTLYDGTAVDSSYTRTSPADSVFRTRINTGVIMGWPIALTRMHIGDSCRVVVPYSQGYGSTDYDLIKAGSTLVFDMKLVGIPAYETGKASSN</sequence>
<evidence type="ECO:0000259" key="7">
    <source>
        <dbReference type="PROSITE" id="PS50059"/>
    </source>
</evidence>
<name>A0A6L5XCC4_9BACT</name>